<dbReference type="InterPro" id="IPR000719">
    <property type="entry name" value="Prot_kinase_dom"/>
</dbReference>
<accession>A0A8A4ZFI2</accession>
<evidence type="ECO:0000256" key="7">
    <source>
        <dbReference type="PROSITE-ProRule" id="PRU10141"/>
    </source>
</evidence>
<feature type="region of interest" description="Disordered" evidence="8">
    <location>
        <begin position="379"/>
        <end position="400"/>
    </location>
</feature>
<dbReference type="PROSITE" id="PS00107">
    <property type="entry name" value="PROTEIN_KINASE_ATP"/>
    <property type="match status" value="1"/>
</dbReference>
<evidence type="ECO:0000313" key="11">
    <source>
        <dbReference type="Proteomes" id="UP000663937"/>
    </source>
</evidence>
<dbReference type="Gene3D" id="1.10.510.10">
    <property type="entry name" value="Transferase(Phosphotransferase) domain 1"/>
    <property type="match status" value="1"/>
</dbReference>
<dbReference type="EC" id="2.7.11.1" evidence="1"/>
<feature type="domain" description="Protein kinase" evidence="9">
    <location>
        <begin position="17"/>
        <end position="281"/>
    </location>
</feature>
<organism evidence="10 11">
    <name type="scientific">Pengzhenrongella sicca</name>
    <dbReference type="NCBI Taxonomy" id="2819238"/>
    <lineage>
        <taxon>Bacteria</taxon>
        <taxon>Bacillati</taxon>
        <taxon>Actinomycetota</taxon>
        <taxon>Actinomycetes</taxon>
        <taxon>Micrococcales</taxon>
        <taxon>Pengzhenrongella</taxon>
    </lineage>
</organism>
<keyword evidence="4 7" id="KW-0547">Nucleotide-binding</keyword>
<name>A0A8A4ZFI2_9MICO</name>
<dbReference type="PANTHER" id="PTHR43289:SF6">
    <property type="entry name" value="SERINE_THREONINE-PROTEIN KINASE NEKL-3"/>
    <property type="match status" value="1"/>
</dbReference>
<sequence length="414" mass="43137">MAERPTADVLMPLAGRYELGDLLGAGGMADVYRARDTLLGREVAVKVFRTAVADEQFDARQRGEITLLAALNHPGLVTIFDAGTGRFADCSHRAFLVMELVTGPSLAGRLSVGTLPAAETALVGAQVAEALGYIHAAAVVHRDVKPANILLPGADVAGPTQAWTKLTDFGIARLVDDAHLTSTGLLLGTPGYLSPEQATGSSPGPLTDVYALGLVLLECRTGVRSFPGSAIESATARLHRDPDVPTDLGGQWTDLLRAMTSRQPEDRPTAFEASTDLRELIDDRARTRVLAAMPAVPAVPADDATQALATSAPDGATQVLAVPLPGRTASGRPTSGRPASERPGSRRPTSGRPARWRQRPVQIAAGVLVAAAAGGALWVGTRDAGPGPQVPPTYPAVSGQLGEHLEQLQTSVQP</sequence>
<dbReference type="PROSITE" id="PS50011">
    <property type="entry name" value="PROTEIN_KINASE_DOM"/>
    <property type="match status" value="1"/>
</dbReference>
<evidence type="ECO:0000256" key="4">
    <source>
        <dbReference type="ARBA" id="ARBA00022741"/>
    </source>
</evidence>
<dbReference type="KEGG" id="psic:J4E96_13770"/>
<dbReference type="InterPro" id="IPR017441">
    <property type="entry name" value="Protein_kinase_ATP_BS"/>
</dbReference>
<evidence type="ECO:0000256" key="3">
    <source>
        <dbReference type="ARBA" id="ARBA00022679"/>
    </source>
</evidence>
<evidence type="ECO:0000256" key="6">
    <source>
        <dbReference type="ARBA" id="ARBA00022840"/>
    </source>
</evidence>
<proteinExistence type="predicted"/>
<dbReference type="PANTHER" id="PTHR43289">
    <property type="entry name" value="MITOGEN-ACTIVATED PROTEIN KINASE KINASE KINASE 20-RELATED"/>
    <property type="match status" value="1"/>
</dbReference>
<evidence type="ECO:0000313" key="10">
    <source>
        <dbReference type="EMBL" id="QTE28438.1"/>
    </source>
</evidence>
<dbReference type="InterPro" id="IPR008271">
    <property type="entry name" value="Ser/Thr_kinase_AS"/>
</dbReference>
<evidence type="ECO:0000256" key="8">
    <source>
        <dbReference type="SAM" id="MobiDB-lite"/>
    </source>
</evidence>
<dbReference type="RefSeq" id="WP_227422675.1">
    <property type="nucleotide sequence ID" value="NZ_CP071868.1"/>
</dbReference>
<dbReference type="GO" id="GO:0005524">
    <property type="term" value="F:ATP binding"/>
    <property type="evidence" value="ECO:0007669"/>
    <property type="project" value="UniProtKB-UniRule"/>
</dbReference>
<gene>
    <name evidence="10" type="ORF">J4E96_13770</name>
</gene>
<keyword evidence="11" id="KW-1185">Reference proteome</keyword>
<dbReference type="SMART" id="SM00220">
    <property type="entry name" value="S_TKc"/>
    <property type="match status" value="1"/>
</dbReference>
<keyword evidence="2 10" id="KW-0723">Serine/threonine-protein kinase</keyword>
<dbReference type="EMBL" id="CP071868">
    <property type="protein sequence ID" value="QTE28438.1"/>
    <property type="molecule type" value="Genomic_DNA"/>
</dbReference>
<evidence type="ECO:0000256" key="1">
    <source>
        <dbReference type="ARBA" id="ARBA00012513"/>
    </source>
</evidence>
<feature type="region of interest" description="Disordered" evidence="8">
    <location>
        <begin position="323"/>
        <end position="358"/>
    </location>
</feature>
<dbReference type="GO" id="GO:0004674">
    <property type="term" value="F:protein serine/threonine kinase activity"/>
    <property type="evidence" value="ECO:0007669"/>
    <property type="project" value="UniProtKB-KW"/>
</dbReference>
<evidence type="ECO:0000256" key="2">
    <source>
        <dbReference type="ARBA" id="ARBA00022527"/>
    </source>
</evidence>
<keyword evidence="3" id="KW-0808">Transferase</keyword>
<feature type="binding site" evidence="7">
    <location>
        <position position="46"/>
    </location>
    <ligand>
        <name>ATP</name>
        <dbReference type="ChEBI" id="CHEBI:30616"/>
    </ligand>
</feature>
<keyword evidence="5 10" id="KW-0418">Kinase</keyword>
<evidence type="ECO:0000259" key="9">
    <source>
        <dbReference type="PROSITE" id="PS50011"/>
    </source>
</evidence>
<dbReference type="Proteomes" id="UP000663937">
    <property type="component" value="Chromosome"/>
</dbReference>
<dbReference type="SUPFAM" id="SSF56112">
    <property type="entry name" value="Protein kinase-like (PK-like)"/>
    <property type="match status" value="1"/>
</dbReference>
<protein>
    <recommendedName>
        <fullName evidence="1">non-specific serine/threonine protein kinase</fullName>
        <ecNumber evidence="1">2.7.11.1</ecNumber>
    </recommendedName>
</protein>
<dbReference type="Gene3D" id="3.30.200.20">
    <property type="entry name" value="Phosphorylase Kinase, domain 1"/>
    <property type="match status" value="1"/>
</dbReference>
<dbReference type="CDD" id="cd14014">
    <property type="entry name" value="STKc_PknB_like"/>
    <property type="match status" value="1"/>
</dbReference>
<dbReference type="PROSITE" id="PS00108">
    <property type="entry name" value="PROTEIN_KINASE_ST"/>
    <property type="match status" value="1"/>
</dbReference>
<dbReference type="InterPro" id="IPR011009">
    <property type="entry name" value="Kinase-like_dom_sf"/>
</dbReference>
<keyword evidence="6 7" id="KW-0067">ATP-binding</keyword>
<dbReference type="Pfam" id="PF00069">
    <property type="entry name" value="Pkinase"/>
    <property type="match status" value="1"/>
</dbReference>
<evidence type="ECO:0000256" key="5">
    <source>
        <dbReference type="ARBA" id="ARBA00022777"/>
    </source>
</evidence>
<reference evidence="10" key="1">
    <citation type="submission" date="2021-03" db="EMBL/GenBank/DDBJ databases">
        <title>Pengzhenrongella sicca gen. nov., sp. nov., a new member of suborder Micrococcineae isolated from High-Arctic tundra soil.</title>
        <authorList>
            <person name="Peng F."/>
        </authorList>
    </citation>
    <scope>NUCLEOTIDE SEQUENCE</scope>
    <source>
        <strain evidence="10">LRZ-2</strain>
    </source>
</reference>
<dbReference type="AlphaFoldDB" id="A0A8A4ZFI2"/>